<organism evidence="1">
    <name type="scientific">marine sediment metagenome</name>
    <dbReference type="NCBI Taxonomy" id="412755"/>
    <lineage>
        <taxon>unclassified sequences</taxon>
        <taxon>metagenomes</taxon>
        <taxon>ecological metagenomes</taxon>
    </lineage>
</organism>
<dbReference type="EMBL" id="LAZR01014276">
    <property type="protein sequence ID" value="KKM18186.1"/>
    <property type="molecule type" value="Genomic_DNA"/>
</dbReference>
<protein>
    <submittedName>
        <fullName evidence="1">Uncharacterized protein</fullName>
    </submittedName>
</protein>
<proteinExistence type="predicted"/>
<reference evidence="1" key="1">
    <citation type="journal article" date="2015" name="Nature">
        <title>Complex archaea that bridge the gap between prokaryotes and eukaryotes.</title>
        <authorList>
            <person name="Spang A."/>
            <person name="Saw J.H."/>
            <person name="Jorgensen S.L."/>
            <person name="Zaremba-Niedzwiedzka K."/>
            <person name="Martijn J."/>
            <person name="Lind A.E."/>
            <person name="van Eijk R."/>
            <person name="Schleper C."/>
            <person name="Guy L."/>
            <person name="Ettema T.J."/>
        </authorList>
    </citation>
    <scope>NUCLEOTIDE SEQUENCE</scope>
</reference>
<gene>
    <name evidence="1" type="ORF">LCGC14_1668260</name>
</gene>
<accession>A0A0F9HS23</accession>
<dbReference type="AlphaFoldDB" id="A0A0F9HS23"/>
<sequence>MVVEIYGYSDDLIEVDGELSEDDNVYDEETGQVVPDFEGLFLFRDVISQSLPGDQANELQTFLRRGDTPLTALTFEISQKYFRPYKEIRDVVLASFNKEEQSLIREFLAKVRLIGGEPRAAEIQQIPFAGGDTTLIAEYNNRVRTSRVNLRVVDPELDAWLNVFGETHSFLTQQARSRAEEITRQLQIGNLGGVLR</sequence>
<comment type="caution">
    <text evidence="1">The sequence shown here is derived from an EMBL/GenBank/DDBJ whole genome shotgun (WGS) entry which is preliminary data.</text>
</comment>
<evidence type="ECO:0000313" key="1">
    <source>
        <dbReference type="EMBL" id="KKM18186.1"/>
    </source>
</evidence>
<name>A0A0F9HS23_9ZZZZ</name>